<proteinExistence type="predicted"/>
<evidence type="ECO:0000256" key="2">
    <source>
        <dbReference type="SAM" id="SignalP"/>
    </source>
</evidence>
<feature type="region of interest" description="Disordered" evidence="1">
    <location>
        <begin position="51"/>
        <end position="80"/>
    </location>
</feature>
<dbReference type="Proteomes" id="UP000054564">
    <property type="component" value="Unassembled WGS sequence"/>
</dbReference>
<protein>
    <submittedName>
        <fullName evidence="3">Uncharacterized protein</fullName>
    </submittedName>
</protein>
<evidence type="ECO:0000313" key="3">
    <source>
        <dbReference type="EMBL" id="KNE96829.1"/>
    </source>
</evidence>
<evidence type="ECO:0000313" key="4">
    <source>
        <dbReference type="Proteomes" id="UP000054564"/>
    </source>
</evidence>
<comment type="caution">
    <text evidence="3">The sequence shown here is derived from an EMBL/GenBank/DDBJ whole genome shotgun (WGS) entry which is preliminary data.</text>
</comment>
<feature type="chain" id="PRO_5005549950" evidence="2">
    <location>
        <begin position="24"/>
        <end position="864"/>
    </location>
</feature>
<sequence>MAGSGRIYLFVGLVVMTSTNAMGELPWSPDPGRIWDFAVESPPWGDSIQLDPLGGNFDQHEETFPWESTSSQEVHTHQPVDSLTDLQRSKIPQEPMVPSTVNHHVSSLSPLSGQATDANPWHTLSNPQPENFPQAHTESLTGESQVPSHLNLPTNQVTSAVLPINPGKAQISGESGIALASKGIKKIPRRRDYDSSAFGWLRPSSTQRKAVRPERRPMNMPSASPQGDSNVPKANDGHNKNMEPARQEEIFTDPFQAGLNAAAHAIFSKPNSRLPKFDTPETLSPSAPIKKPRISQPVRQEMPFTDSFQAGLDAAMQEMFSKRIDTAASNANLPQVHPPEHFSSSYPVNQPRIAEPVSHEKTFTDPFQAGLDAAAQEISGKGIGAVAKNAKLTKVHPPENLSSSHPAKKPRISKPVRQEMTFTDPFQAELDTAAKGISTDAKRIDTITTSSDLPKQQPIDTVSASNPAKRRKIIERVTQNKPLADSLQAGLNAAIQDMFSKKIDTIPTSSNLPEVHPQGTSSSSYAFKKPVIDENDPKFYSRKVKFDRDLFIDENAIEEHKRNIDKISRVLDWIPGKKFLVTQERHFARRLKTYGSRKPDMIGPGQRRQRLDRGPRSAFIHDQRKQFLGHKDMWYRYWEAQTGIDFKKSFEDQIDNRQLRETFPCFLFYVELIMTVVRGNQEPVRSIKKKKEESVKAFKEKLFQFDLDPPAKPKRIYNLKKKKKLTEKIEPKEPKIAGQNQLGFISKLEYTNGLTTSSELYLELVLYLEGYLMKGRLEEDNPYKEETTALISAHTGYRLNNNLTVWIFLELWIKIHRPGLWAQMLNSRKRKIGDNAKAFINDIFCYAIEKLNSRYEEIMANEES</sequence>
<keyword evidence="2" id="KW-0732">Signal</keyword>
<feature type="region of interest" description="Disordered" evidence="1">
    <location>
        <begin position="96"/>
        <end position="138"/>
    </location>
</feature>
<dbReference type="OrthoDB" id="10688598at2759"/>
<feature type="compositionally biased region" description="Polar residues" evidence="1">
    <location>
        <begin position="66"/>
        <end position="80"/>
    </location>
</feature>
<feature type="region of interest" description="Disordered" evidence="1">
    <location>
        <begin position="198"/>
        <end position="241"/>
    </location>
</feature>
<keyword evidence="4" id="KW-1185">Reference proteome</keyword>
<dbReference type="EMBL" id="AJIL01000077">
    <property type="protein sequence ID" value="KNE96829.1"/>
    <property type="molecule type" value="Genomic_DNA"/>
</dbReference>
<feature type="signal peptide" evidence="2">
    <location>
        <begin position="1"/>
        <end position="23"/>
    </location>
</feature>
<organism evidence="3 4">
    <name type="scientific">Puccinia striiformis f. sp. tritici PST-78</name>
    <dbReference type="NCBI Taxonomy" id="1165861"/>
    <lineage>
        <taxon>Eukaryota</taxon>
        <taxon>Fungi</taxon>
        <taxon>Dikarya</taxon>
        <taxon>Basidiomycota</taxon>
        <taxon>Pucciniomycotina</taxon>
        <taxon>Pucciniomycetes</taxon>
        <taxon>Pucciniales</taxon>
        <taxon>Pucciniaceae</taxon>
        <taxon>Puccinia</taxon>
    </lineage>
</organism>
<reference evidence="4" key="1">
    <citation type="submission" date="2014-03" db="EMBL/GenBank/DDBJ databases">
        <title>The Genome Sequence of Puccinia striiformis f. sp. tritici PST-78.</title>
        <authorList>
            <consortium name="The Broad Institute Genome Sequencing Platform"/>
            <person name="Cuomo C."/>
            <person name="Hulbert S."/>
            <person name="Chen X."/>
            <person name="Walker B."/>
            <person name="Young S.K."/>
            <person name="Zeng Q."/>
            <person name="Gargeya S."/>
            <person name="Fitzgerald M."/>
            <person name="Haas B."/>
            <person name="Abouelleil A."/>
            <person name="Alvarado L."/>
            <person name="Arachchi H.M."/>
            <person name="Berlin A.M."/>
            <person name="Chapman S.B."/>
            <person name="Goldberg J."/>
            <person name="Griggs A."/>
            <person name="Gujja S."/>
            <person name="Hansen M."/>
            <person name="Howarth C."/>
            <person name="Imamovic A."/>
            <person name="Larimer J."/>
            <person name="McCowan C."/>
            <person name="Montmayeur A."/>
            <person name="Murphy C."/>
            <person name="Neiman D."/>
            <person name="Pearson M."/>
            <person name="Priest M."/>
            <person name="Roberts A."/>
            <person name="Saif S."/>
            <person name="Shea T."/>
            <person name="Sisk P."/>
            <person name="Sykes S."/>
            <person name="Wortman J."/>
            <person name="Nusbaum C."/>
            <person name="Birren B."/>
        </authorList>
    </citation>
    <scope>NUCLEOTIDE SEQUENCE [LARGE SCALE GENOMIC DNA]</scope>
    <source>
        <strain evidence="4">race PST-78</strain>
    </source>
</reference>
<feature type="region of interest" description="Disordered" evidence="1">
    <location>
        <begin position="271"/>
        <end position="299"/>
    </location>
</feature>
<name>A0A0L0VCX0_9BASI</name>
<gene>
    <name evidence="3" type="ORF">PSTG_09964</name>
</gene>
<accession>A0A0L0VCX0</accession>
<evidence type="ECO:0000256" key="1">
    <source>
        <dbReference type="SAM" id="MobiDB-lite"/>
    </source>
</evidence>
<dbReference type="AlphaFoldDB" id="A0A0L0VCX0"/>
<feature type="compositionally biased region" description="Polar residues" evidence="1">
    <location>
        <begin position="99"/>
        <end position="138"/>
    </location>
</feature>